<protein>
    <submittedName>
        <fullName evidence="5">Fic family protein</fullName>
    </submittedName>
</protein>
<evidence type="ECO:0000256" key="1">
    <source>
        <dbReference type="PIRSR" id="PIRSR640198-1"/>
    </source>
</evidence>
<evidence type="ECO:0000313" key="6">
    <source>
        <dbReference type="Proteomes" id="UP001216384"/>
    </source>
</evidence>
<accession>A0AAW6HP22</accession>
<dbReference type="Pfam" id="PF02661">
    <property type="entry name" value="Fic"/>
    <property type="match status" value="1"/>
</dbReference>
<dbReference type="GO" id="GO:0005524">
    <property type="term" value="F:ATP binding"/>
    <property type="evidence" value="ECO:0007669"/>
    <property type="project" value="UniProtKB-KW"/>
</dbReference>
<dbReference type="PROSITE" id="PS51459">
    <property type="entry name" value="FIDO"/>
    <property type="match status" value="1"/>
</dbReference>
<dbReference type="InterPro" id="IPR040198">
    <property type="entry name" value="Fido_containing"/>
</dbReference>
<feature type="domain" description="Fido" evidence="4">
    <location>
        <begin position="73"/>
        <end position="213"/>
    </location>
</feature>
<dbReference type="InterPro" id="IPR003812">
    <property type="entry name" value="Fido"/>
</dbReference>
<dbReference type="Gene3D" id="1.10.3290.10">
    <property type="entry name" value="Fido-like domain"/>
    <property type="match status" value="1"/>
</dbReference>
<dbReference type="InterPro" id="IPR036597">
    <property type="entry name" value="Fido-like_dom_sf"/>
</dbReference>
<dbReference type="Proteomes" id="UP001216384">
    <property type="component" value="Unassembled WGS sequence"/>
</dbReference>
<dbReference type="PANTHER" id="PTHR13504">
    <property type="entry name" value="FIDO DOMAIN-CONTAINING PROTEIN DDB_G0283145"/>
    <property type="match status" value="1"/>
</dbReference>
<feature type="site" description="Important for autoinhibition of adenylyltransferase activity" evidence="3">
    <location>
        <position position="23"/>
    </location>
</feature>
<proteinExistence type="predicted"/>
<evidence type="ECO:0000256" key="3">
    <source>
        <dbReference type="PIRSR" id="PIRSR640198-3"/>
    </source>
</evidence>
<dbReference type="AlphaFoldDB" id="A0AAW6HP22"/>
<dbReference type="RefSeq" id="WP_255046021.1">
    <property type="nucleotide sequence ID" value="NZ_CP101415.1"/>
</dbReference>
<evidence type="ECO:0000259" key="4">
    <source>
        <dbReference type="PROSITE" id="PS51459"/>
    </source>
</evidence>
<reference evidence="5" key="1">
    <citation type="submission" date="2021-11" db="EMBL/GenBank/DDBJ databases">
        <title>Description of Mycoplasma bradburyaesp. nov.from sea birds: a tribute to a great mycoplasmologist.</title>
        <authorList>
            <person name="Ramirez A.S."/>
            <person name="Poveda C."/>
            <person name="Suarez-Perez A."/>
            <person name="Rosales R.S."/>
            <person name="Dijkman R."/>
            <person name="Feberwee A."/>
            <person name="Spergser J."/>
            <person name="Szostak M.P."/>
            <person name="Ressel L."/>
            <person name="Calabuig P."/>
            <person name="Catania S."/>
            <person name="Gobbo F."/>
            <person name="Timofte D."/>
            <person name="Poveda J.B."/>
        </authorList>
    </citation>
    <scope>NUCLEOTIDE SEQUENCE</scope>
    <source>
        <strain evidence="5">T264</strain>
    </source>
</reference>
<organism evidence="5 6">
    <name type="scientific">Mycoplasma bradburyae</name>
    <dbReference type="NCBI Taxonomy" id="2963128"/>
    <lineage>
        <taxon>Bacteria</taxon>
        <taxon>Bacillati</taxon>
        <taxon>Mycoplasmatota</taxon>
        <taxon>Mollicutes</taxon>
        <taxon>Mycoplasmataceae</taxon>
        <taxon>Mycoplasma</taxon>
    </lineage>
</organism>
<feature type="active site" evidence="1">
    <location>
        <position position="155"/>
    </location>
</feature>
<keyword evidence="2" id="KW-0067">ATP-binding</keyword>
<dbReference type="SUPFAM" id="SSF140931">
    <property type="entry name" value="Fic-like"/>
    <property type="match status" value="1"/>
</dbReference>
<evidence type="ECO:0000313" key="5">
    <source>
        <dbReference type="EMBL" id="MDC4183376.1"/>
    </source>
</evidence>
<feature type="binding site" evidence="2">
    <location>
        <begin position="159"/>
        <end position="166"/>
    </location>
    <ligand>
        <name>ATP</name>
        <dbReference type="ChEBI" id="CHEBI:30616"/>
    </ligand>
</feature>
<name>A0AAW6HP22_9MOLU</name>
<keyword evidence="2" id="KW-0547">Nucleotide-binding</keyword>
<sequence length="219" mass="25661">MNFKKETLDQIILELAYSSCSMENNTFTYDEVRDLFASNKPPTGQKNNQEFYELVNFKMGIEYIVKFYDQLDISIDTILKLHSIIMRFILDDNGAFRKHNLKIKSAKHIGSEHSKIVSKLEQLNSNFKNEIVEVLSEKDRTELILKYHCIFHKIHPFSDGNGRVARAIMFLMQLKYKTKLYSVNPDIKNDYFNGINKYLLTGNIDDLYNLIKDNLINID</sequence>
<evidence type="ECO:0000256" key="2">
    <source>
        <dbReference type="PIRSR" id="PIRSR640198-2"/>
    </source>
</evidence>
<dbReference type="EMBL" id="JAJHZP010000013">
    <property type="protein sequence ID" value="MDC4183376.1"/>
    <property type="molecule type" value="Genomic_DNA"/>
</dbReference>
<comment type="caution">
    <text evidence="5">The sequence shown here is derived from an EMBL/GenBank/DDBJ whole genome shotgun (WGS) entry which is preliminary data.</text>
</comment>
<dbReference type="PANTHER" id="PTHR13504:SF38">
    <property type="entry name" value="FIDO DOMAIN-CONTAINING PROTEIN"/>
    <property type="match status" value="1"/>
</dbReference>
<gene>
    <name evidence="5" type="ORF">LNO71_01810</name>
</gene>